<dbReference type="GO" id="GO:0031177">
    <property type="term" value="F:phosphopantetheine binding"/>
    <property type="evidence" value="ECO:0007669"/>
    <property type="project" value="TreeGrafter"/>
</dbReference>
<dbReference type="Pfam" id="PF00550">
    <property type="entry name" value="PP-binding"/>
    <property type="match status" value="3"/>
</dbReference>
<evidence type="ECO:0000313" key="5">
    <source>
        <dbReference type="EMBL" id="CAF1379181.1"/>
    </source>
</evidence>
<dbReference type="PANTHER" id="PTHR45527:SF1">
    <property type="entry name" value="FATTY ACID SYNTHASE"/>
    <property type="match status" value="1"/>
</dbReference>
<feature type="transmembrane region" description="Helical" evidence="3">
    <location>
        <begin position="2763"/>
        <end position="2790"/>
    </location>
</feature>
<dbReference type="GO" id="GO:0044550">
    <property type="term" value="P:secondary metabolite biosynthetic process"/>
    <property type="evidence" value="ECO:0007669"/>
    <property type="project" value="TreeGrafter"/>
</dbReference>
<dbReference type="InterPro" id="IPR011004">
    <property type="entry name" value="Trimer_LpxA-like_sf"/>
</dbReference>
<keyword evidence="3" id="KW-0472">Membrane</keyword>
<dbReference type="SUPFAM" id="SSF51161">
    <property type="entry name" value="Trimeric LpxA-like enzymes"/>
    <property type="match status" value="3"/>
</dbReference>
<dbReference type="GO" id="GO:0043041">
    <property type="term" value="P:amino acid activation for nonribosomal peptide biosynthetic process"/>
    <property type="evidence" value="ECO:0007669"/>
    <property type="project" value="TreeGrafter"/>
</dbReference>
<dbReference type="PROSITE" id="PS00455">
    <property type="entry name" value="AMP_BINDING"/>
    <property type="match status" value="2"/>
</dbReference>
<protein>
    <recommendedName>
        <fullName evidence="4">Carrier domain-containing protein</fullName>
    </recommendedName>
</protein>
<reference evidence="5" key="1">
    <citation type="submission" date="2021-02" db="EMBL/GenBank/DDBJ databases">
        <authorList>
            <person name="Nowell W R."/>
        </authorList>
    </citation>
    <scope>NUCLEOTIDE SEQUENCE</scope>
</reference>
<dbReference type="Gene3D" id="1.10.1200.10">
    <property type="entry name" value="ACP-like"/>
    <property type="match status" value="3"/>
</dbReference>
<evidence type="ECO:0000256" key="3">
    <source>
        <dbReference type="SAM" id="Phobius"/>
    </source>
</evidence>
<dbReference type="EMBL" id="CAJNOJ010000297">
    <property type="protein sequence ID" value="CAF1379181.1"/>
    <property type="molecule type" value="Genomic_DNA"/>
</dbReference>
<dbReference type="Gene3D" id="3.40.50.12780">
    <property type="entry name" value="N-terminal domain of ligase-like"/>
    <property type="match status" value="3"/>
</dbReference>
<dbReference type="Proteomes" id="UP000663852">
    <property type="component" value="Unassembled WGS sequence"/>
</dbReference>
<dbReference type="Gene3D" id="3.30.559.30">
    <property type="entry name" value="Nonribosomal peptide synthetase, condensation domain"/>
    <property type="match status" value="2"/>
</dbReference>
<dbReference type="SUPFAM" id="SSF47336">
    <property type="entry name" value="ACP-like"/>
    <property type="match status" value="3"/>
</dbReference>
<name>A0A815JGQ9_ADIRI</name>
<dbReference type="InterPro" id="IPR020845">
    <property type="entry name" value="AMP-binding_CS"/>
</dbReference>
<comment type="caution">
    <text evidence="5">The sequence shown here is derived from an EMBL/GenBank/DDBJ whole genome shotgun (WGS) entry which is preliminary data.</text>
</comment>
<dbReference type="PANTHER" id="PTHR45527">
    <property type="entry name" value="NONRIBOSOMAL PEPTIDE SYNTHETASE"/>
    <property type="match status" value="1"/>
</dbReference>
<dbReference type="InterPro" id="IPR025110">
    <property type="entry name" value="AMP-bd_C"/>
</dbReference>
<sequence length="3173" mass="363470">MITREAINCSTLAKLRQHFHETNIDFYNLYGPAECTLTSVYHRVTDKDIESGIIPIGMPFPGMRAQILDRFSQPVLPGQVGELYLDGVQRFPGYYDRDDLTQRALHASFYRTGDLVRQDRVTGLIYYLGRQDFQIKLRGQRIELAEIERCLLEVVSTCAVIKHDEYLVAYVQSHQTDLDTLRQHCQSHLPSFMVPSIFITINSFPLNKSGKLDRRMLPKPTQSPSISTATDLAELTTDTEDQVHKLWCEVLKFDVPRSKTSSFFSVGGHSMLLMQIYHRYQTSFMFDSKSISIASFFRHTTLCEHAELLESVMETTTGEKLTSWTALHLNEGIASFAQERIFLDQQIRFTNGQYDTYSVGVYNEVNVLKISSGTLSMNRLRRAVRQLLMKHGALRTSLDFDNESTVLTQRMAQMQDTFEFAPTQIVDDDVHLHSLIREISRNPNLFHLNDGRVFYCQIFQQKSSHSSAHDDSILTNDIILFVFHHITFDRNSRHIFLRDLNVAYMNDAPLSIDENTLNYIDYSLYERQMDMTSAKHFWKTLLHEYDLESELALPFDRHRLPHKERSGKAIVAQITFDHQLSQSFLDYAHSSNVTPFQLGLSIFFVFLMKLTNGQRDLCVGSVCANRYRSELEDLIGMFVATLPYRLQFDPSTSFHQLVKQVQQLCFSILEHSHYPLQHIIDNQHSPAFLEIMYDFIPLSSSNNEQVIVDGNVLEPISLEKDDFVAKFDFMLTLTEKSSDEMSCSLICSEDRFDHSTVQTLLQRFTHLFSQLFHPSISSLHTSSPLYKLSLILPEEQSVIDSMRNHDVNRPRTSTRTIPQLFSEQVMIHPQKMGVELDEQMLSYGELYFYTQQLGMNLINIYNVKEGDIVCQCVERSISMVIGILSIEMIGGVYCPLSPQDPTQRLQTLVKETQCTVVIVHTLTEDKFDKECVTMNIDVAISINHVIGYSVSDSSITSDSIAYIIFTSGSTGIPKAAQIRHRNFTESVRSLIEVGTFNEKDIVLQMARCSFDIHVEDILGILITGGTLVMLRPDGLMDFQYLTDVIIGKSITFINSVPSYLTSLCSYLETRFDDADWNRLRSVVCGGEPLPFQLVDKLNKHLLPKRRSTDACHIWNLYGPAEVTLDCLYHNIELRYDQSSVPVGRLLPGYQCVVLDDFLEPVFTGQEGELFVGGVGIFAGYLGRDNLNKEVLVMIDNQLFYRTGDLVRLNSDQLFYYIGRKDHQVKLHGQRIELGEIERCLLDLSPHVSACVVVKWDNDHLIAYLQSIDINEERLRQHCQSRLPLFMIPSTFVILKHLPMNANGKLDRKLLPVPDSSIPINEEHHTEPKNGIEKRIHSLWCEVLQCKRISTTVNIFTIGGHSLLLIQLYHRYKTMFKFDTHAINISNMFQHSTIVDHARFIEQAQNTRQQQQQEEKWLPLHIAQGQVSFAQERIFLDEQIRFNTQGGRMYEVRLAHVISNQDKFLSIERLRRAIQSVLVKHSVLRTSIFINSTGTITQSQVPINDLNQTLFGFTVLHIDTNDKNNISEMIHHSNLFNLTEGRLLHCHLLLRQQSSSLQSHDHLSTNDIILFHIHHSAFDGASTPIFMRDLSLAYNQDSPLSIDENTLNYIDYSLYERQMDLTSAKHFWKTLLHEYDLESELALPFDRHRLPHKERSGKAIVAQITFDHQLSQSFLDYAHSSNVTPFQLGLSIFFVFLMKLTNGQRDLCVGSVCANRYRSELEDLIGMFVATLPYRLQFDPSTSFHQLVKQVQQLCFSILEHSHYPLQHIIDNQHSPAFLEIMYDFIPLSSSNNEQVIVDGNVLEPISLEKDDFVAKFDFMLTLTEKSSDEMSCSLICSEDRFDHSTVQTLLQRFTHLFSQLFHPSISSLHTSSPLYKLSLILPEEQSVIDSMRNHDVNRPRTSTRTIPQLFSEQVMIHPQKMGVELDEQMLSYGELYFYTQQLGMNLINIYNVKEGDIVCQCVERSISMVIGILSIEMIGGVYCPLSPQDPTQRLQTLVKETQSRLILVDSLTQNKLQDGEKRVNMDTMLNMNGMINDNDLDRLSNINVTVESIGYIIFTSGSTGVPKAAQFRQRNFLEFTRSFVEVGVFDENDTVLQTTKCSFDIHVEDLIGTFVLGASLIMLRPDGLMDLPYLIDTIEKKEITYFNSVPSYLATLCSYLDKRLEKASLNHVRSICSGGETLPIQLIHHLNKHFSSTSENKCHIWNIYGPAEITIGCTIQLVDSTCQQSTIPIGPLIPGYRCLIIDDFGEPVYVGQEGELLIAGVGVYSGYLGRDDLTEKALTHMHGELFYRTGDLVHVDHNCVIHYVGRKDHQVKLRGQRIELGEIERCLRDASSNVTSSVVVKSGKDHLIAYVQGYDIDKDKLHNYCRSHLAFFMIPSLIIVLEQFPLNPNGKLDRKLLPTPDFSAITDCQRIDQWKLTELEERLLPIFAQAFHVESPNVNVPFGQFGGTSLDVIIALSMIRQQISENIGITTLYENPSIRQLAQVLEPLIVTEEKDKQKQSSEILTTIKLKEEDDHQQHILPSLFIETLGIIFLICQWLSPIWMMYHSNNYFSILLIPLVHLCMYVICQRLLLCSENQMTKIDSLYSWNYYRWWFLERLWTINNSYWLKHVFGTSLYNFYLRLCGARIGHGVHIYSTFIDAPWLLEIGDSTFIDTDVIFSNLSYDIQTYQLNRIRIGSHCSIGTRCVLYDEVTIEDKTYIESMSKVTGHFSSIIKHSSINHRSFSWKQIIYQFILLSCLLILHGILLILTFHMYQLYLIIWIPIPIAIAFSCLFWTITSLIIVMFLLKFLVGCVTPGNYPVNSYYFLRRIWFRQLIISSFHHSFDLFSSYNPISNTLLCWLNAEIGADVKLGEFHPILSFPSNLLRIEQGVTTFAKVRLSSYEITQTGDCHLSPIILGSYSNLGNGCTLMPGTQLPPKTMVGNLTLVTRNTSISACGTVLVGIPARPMPFVMPKEEQIPSDTFPSLNSSSFYAFTNTCIIYFLGKCLFISNYYLFPIVIAPIVHLCLFCLIHRCSILSSSSETTLTYSQTINRTHEFLSTAIIEFNLFLSPFLSKTQYLVNLFRFLGAHIGKDVILPSIDCLTDPHLVTIGNHVRLQRDSCLQSHTFEQRIFKLAPIHVQDSTVLMSYSNVLAGSILHGRNRLYPLTLVMKYDQLPMNTIWSDVPARRID</sequence>
<proteinExistence type="predicted"/>
<feature type="transmembrane region" description="Helical" evidence="3">
    <location>
        <begin position="2995"/>
        <end position="3016"/>
    </location>
</feature>
<dbReference type="InterPro" id="IPR009081">
    <property type="entry name" value="PP-bd_ACP"/>
</dbReference>
<dbReference type="InterPro" id="IPR001242">
    <property type="entry name" value="Condensation_dom"/>
</dbReference>
<dbReference type="SUPFAM" id="SSF52777">
    <property type="entry name" value="CoA-dependent acyltransferases"/>
    <property type="match status" value="4"/>
</dbReference>
<feature type="domain" description="Carrier" evidence="4">
    <location>
        <begin position="234"/>
        <end position="313"/>
    </location>
</feature>
<keyword evidence="1" id="KW-0596">Phosphopantetheine</keyword>
<keyword evidence="3" id="KW-1133">Transmembrane helix</keyword>
<feature type="transmembrane region" description="Helical" evidence="3">
    <location>
        <begin position="2732"/>
        <end position="2757"/>
    </location>
</feature>
<dbReference type="InterPro" id="IPR036736">
    <property type="entry name" value="ACP-like_sf"/>
</dbReference>
<dbReference type="GO" id="GO:0005737">
    <property type="term" value="C:cytoplasm"/>
    <property type="evidence" value="ECO:0007669"/>
    <property type="project" value="TreeGrafter"/>
</dbReference>
<organism evidence="5 6">
    <name type="scientific">Adineta ricciae</name>
    <name type="common">Rotifer</name>
    <dbReference type="NCBI Taxonomy" id="249248"/>
    <lineage>
        <taxon>Eukaryota</taxon>
        <taxon>Metazoa</taxon>
        <taxon>Spiralia</taxon>
        <taxon>Gnathifera</taxon>
        <taxon>Rotifera</taxon>
        <taxon>Eurotatoria</taxon>
        <taxon>Bdelloidea</taxon>
        <taxon>Adinetida</taxon>
        <taxon>Adinetidae</taxon>
        <taxon>Adineta</taxon>
    </lineage>
</organism>
<keyword evidence="2" id="KW-0597">Phosphoprotein</keyword>
<dbReference type="GO" id="GO:0003824">
    <property type="term" value="F:catalytic activity"/>
    <property type="evidence" value="ECO:0007669"/>
    <property type="project" value="InterPro"/>
</dbReference>
<dbReference type="InterPro" id="IPR042099">
    <property type="entry name" value="ANL_N_sf"/>
</dbReference>
<accession>A0A815JGQ9</accession>
<dbReference type="SUPFAM" id="SSF56801">
    <property type="entry name" value="Acetyl-CoA synthetase-like"/>
    <property type="match status" value="3"/>
</dbReference>
<dbReference type="InterPro" id="IPR000873">
    <property type="entry name" value="AMP-dep_synth/lig_dom"/>
</dbReference>
<dbReference type="NCBIfam" id="NF003417">
    <property type="entry name" value="PRK04813.1"/>
    <property type="match status" value="3"/>
</dbReference>
<dbReference type="Pfam" id="PF00668">
    <property type="entry name" value="Condensation"/>
    <property type="match status" value="2"/>
</dbReference>
<dbReference type="InterPro" id="IPR023213">
    <property type="entry name" value="CAT-like_dom_sf"/>
</dbReference>
<evidence type="ECO:0000313" key="6">
    <source>
        <dbReference type="Proteomes" id="UP000663852"/>
    </source>
</evidence>
<dbReference type="InterPro" id="IPR045851">
    <property type="entry name" value="AMP-bd_C_sf"/>
</dbReference>
<dbReference type="CDD" id="cd05930">
    <property type="entry name" value="A_NRPS"/>
    <property type="match status" value="2"/>
</dbReference>
<dbReference type="Pfam" id="PF00501">
    <property type="entry name" value="AMP-binding"/>
    <property type="match status" value="3"/>
</dbReference>
<dbReference type="Gene3D" id="3.30.559.10">
    <property type="entry name" value="Chloramphenicol acetyltransferase-like domain"/>
    <property type="match status" value="2"/>
</dbReference>
<dbReference type="OrthoDB" id="10043426at2759"/>
<gene>
    <name evidence="5" type="ORF">EDS130_LOCUS34824</name>
</gene>
<feature type="domain" description="Carrier" evidence="4">
    <location>
        <begin position="1326"/>
        <end position="1404"/>
    </location>
</feature>
<keyword evidence="3" id="KW-0812">Transmembrane</keyword>
<evidence type="ECO:0000256" key="1">
    <source>
        <dbReference type="ARBA" id="ARBA00022450"/>
    </source>
</evidence>
<evidence type="ECO:0000256" key="2">
    <source>
        <dbReference type="ARBA" id="ARBA00022553"/>
    </source>
</evidence>
<feature type="transmembrane region" description="Helical" evidence="3">
    <location>
        <begin position="2555"/>
        <end position="2576"/>
    </location>
</feature>
<dbReference type="Pfam" id="PF13193">
    <property type="entry name" value="AMP-binding_C"/>
    <property type="match status" value="1"/>
</dbReference>
<dbReference type="Gene3D" id="2.160.10.10">
    <property type="entry name" value="Hexapeptide repeat proteins"/>
    <property type="match status" value="2"/>
</dbReference>
<evidence type="ECO:0000259" key="4">
    <source>
        <dbReference type="PROSITE" id="PS50075"/>
    </source>
</evidence>
<dbReference type="Gene3D" id="3.30.300.30">
    <property type="match status" value="3"/>
</dbReference>
<dbReference type="PROSITE" id="PS50075">
    <property type="entry name" value="CARRIER"/>
    <property type="match status" value="2"/>
</dbReference>